<proteinExistence type="predicted"/>
<accession>A0ABR2HXP5</accession>
<keyword evidence="4" id="KW-1185">Reference proteome</keyword>
<keyword evidence="1" id="KW-0175">Coiled coil</keyword>
<evidence type="ECO:0000256" key="2">
    <source>
        <dbReference type="SAM" id="MobiDB-lite"/>
    </source>
</evidence>
<reference evidence="3 4" key="1">
    <citation type="submission" date="2024-04" db="EMBL/GenBank/DDBJ databases">
        <title>Tritrichomonas musculus Genome.</title>
        <authorList>
            <person name="Alves-Ferreira E."/>
            <person name="Grigg M."/>
            <person name="Lorenzi H."/>
            <person name="Galac M."/>
        </authorList>
    </citation>
    <scope>NUCLEOTIDE SEQUENCE [LARGE SCALE GENOMIC DNA]</scope>
    <source>
        <strain evidence="3 4">EAF2021</strain>
    </source>
</reference>
<feature type="region of interest" description="Disordered" evidence="2">
    <location>
        <begin position="243"/>
        <end position="313"/>
    </location>
</feature>
<protein>
    <submittedName>
        <fullName evidence="3">Uncharacterized protein</fullName>
    </submittedName>
</protein>
<organism evidence="3 4">
    <name type="scientific">Tritrichomonas musculus</name>
    <dbReference type="NCBI Taxonomy" id="1915356"/>
    <lineage>
        <taxon>Eukaryota</taxon>
        <taxon>Metamonada</taxon>
        <taxon>Parabasalia</taxon>
        <taxon>Tritrichomonadida</taxon>
        <taxon>Tritrichomonadidae</taxon>
        <taxon>Tritrichomonas</taxon>
    </lineage>
</organism>
<sequence length="313" mass="36000">MSSPEIVLLQKEKAKAIEECDFQKAKSIDVHIKRLTAQIQYNDQTKKRIGNELLYESEKELVKREASKLFSEAYEELYAVKARFQERFSALHKLHAQQLKIHAESYSCDLEICSTRNVPDAMHLKKEAQTMAKNGGFDEADAIFKESRQVLEKVVAEREEEVHKVYALKTEQIQKKQEEENNLCKEKERIALNEVVNKYSANIAKLKKRLAATAQKLQIQQNYEEEELFFEELHIEEDILNLTTPPQTPQTSANNSTNINRSKRSSGYNSPSKTMSPMGPASPSTRTRREQYLTRSSPIKKRPMKMSPSVSST</sequence>
<comment type="caution">
    <text evidence="3">The sequence shown here is derived from an EMBL/GenBank/DDBJ whole genome shotgun (WGS) entry which is preliminary data.</text>
</comment>
<feature type="coiled-coil region" evidence="1">
    <location>
        <begin position="168"/>
        <end position="216"/>
    </location>
</feature>
<dbReference type="Proteomes" id="UP001470230">
    <property type="component" value="Unassembled WGS sequence"/>
</dbReference>
<evidence type="ECO:0000256" key="1">
    <source>
        <dbReference type="SAM" id="Coils"/>
    </source>
</evidence>
<evidence type="ECO:0000313" key="3">
    <source>
        <dbReference type="EMBL" id="KAK8854407.1"/>
    </source>
</evidence>
<feature type="compositionally biased region" description="Polar residues" evidence="2">
    <location>
        <begin position="252"/>
        <end position="275"/>
    </location>
</feature>
<evidence type="ECO:0000313" key="4">
    <source>
        <dbReference type="Proteomes" id="UP001470230"/>
    </source>
</evidence>
<gene>
    <name evidence="3" type="ORF">M9Y10_016969</name>
</gene>
<name>A0ABR2HXP5_9EUKA</name>
<dbReference type="EMBL" id="JAPFFF010000021">
    <property type="protein sequence ID" value="KAK8854407.1"/>
    <property type="molecule type" value="Genomic_DNA"/>
</dbReference>